<evidence type="ECO:0000256" key="4">
    <source>
        <dbReference type="ARBA" id="ARBA00022840"/>
    </source>
</evidence>
<keyword evidence="5" id="KW-0413">Isomerase</keyword>
<dbReference type="Gene3D" id="3.40.50.300">
    <property type="entry name" value="P-loop containing nucleotide triphosphate hydrolases"/>
    <property type="match status" value="2"/>
</dbReference>
<evidence type="ECO:0000259" key="11">
    <source>
        <dbReference type="PROSITE" id="PS51198"/>
    </source>
</evidence>
<evidence type="ECO:0000256" key="3">
    <source>
        <dbReference type="ARBA" id="ARBA00022806"/>
    </source>
</evidence>
<keyword evidence="3 9" id="KW-0347">Helicase</keyword>
<dbReference type="EMBL" id="LR796422">
    <property type="protein sequence ID" value="CAB4142740.1"/>
    <property type="molecule type" value="Genomic_DNA"/>
</dbReference>
<dbReference type="GO" id="GO:0033202">
    <property type="term" value="C:DNA helicase complex"/>
    <property type="evidence" value="ECO:0007669"/>
    <property type="project" value="TreeGrafter"/>
</dbReference>
<dbReference type="InterPro" id="IPR014017">
    <property type="entry name" value="DNA_helicase_UvrD-like_C"/>
</dbReference>
<dbReference type="Pfam" id="PF00580">
    <property type="entry name" value="UvrD-helicase"/>
    <property type="match status" value="1"/>
</dbReference>
<dbReference type="InterPro" id="IPR027417">
    <property type="entry name" value="P-loop_NTPase"/>
</dbReference>
<dbReference type="EC" id="5.6.2.4" evidence="7"/>
<evidence type="ECO:0000256" key="8">
    <source>
        <dbReference type="ARBA" id="ARBA00048988"/>
    </source>
</evidence>
<dbReference type="SUPFAM" id="SSF52540">
    <property type="entry name" value="P-loop containing nucleoside triphosphate hydrolases"/>
    <property type="match status" value="1"/>
</dbReference>
<evidence type="ECO:0000313" key="12">
    <source>
        <dbReference type="EMBL" id="CAB4142740.1"/>
    </source>
</evidence>
<evidence type="ECO:0000256" key="5">
    <source>
        <dbReference type="ARBA" id="ARBA00023235"/>
    </source>
</evidence>
<feature type="compositionally biased region" description="Basic and acidic residues" evidence="10">
    <location>
        <begin position="601"/>
        <end position="615"/>
    </location>
</feature>
<dbReference type="Pfam" id="PF13361">
    <property type="entry name" value="UvrD_C"/>
    <property type="match status" value="1"/>
</dbReference>
<dbReference type="InterPro" id="IPR014016">
    <property type="entry name" value="UvrD-like_ATP-bd"/>
</dbReference>
<dbReference type="PROSITE" id="PS51198">
    <property type="entry name" value="UVRD_HELICASE_ATP_BIND"/>
    <property type="match status" value="1"/>
</dbReference>
<gene>
    <name evidence="12" type="ORF">UFOVP448_33</name>
</gene>
<keyword evidence="1 9" id="KW-0547">Nucleotide-binding</keyword>
<evidence type="ECO:0000256" key="9">
    <source>
        <dbReference type="PROSITE-ProRule" id="PRU00560"/>
    </source>
</evidence>
<keyword evidence="4 9" id="KW-0067">ATP-binding</keyword>
<dbReference type="PANTHER" id="PTHR11070">
    <property type="entry name" value="UVRD / RECB / PCRA DNA HELICASE FAMILY MEMBER"/>
    <property type="match status" value="1"/>
</dbReference>
<dbReference type="GO" id="GO:0016787">
    <property type="term" value="F:hydrolase activity"/>
    <property type="evidence" value="ECO:0007669"/>
    <property type="project" value="UniProtKB-UniRule"/>
</dbReference>
<comment type="catalytic activity">
    <reaction evidence="8">
        <text>ATP + H2O = ADP + phosphate + H(+)</text>
        <dbReference type="Rhea" id="RHEA:13065"/>
        <dbReference type="ChEBI" id="CHEBI:15377"/>
        <dbReference type="ChEBI" id="CHEBI:15378"/>
        <dbReference type="ChEBI" id="CHEBI:30616"/>
        <dbReference type="ChEBI" id="CHEBI:43474"/>
        <dbReference type="ChEBI" id="CHEBI:456216"/>
        <dbReference type="EC" id="5.6.2.4"/>
    </reaction>
</comment>
<dbReference type="GO" id="GO:0000725">
    <property type="term" value="P:recombinational repair"/>
    <property type="evidence" value="ECO:0007669"/>
    <property type="project" value="TreeGrafter"/>
</dbReference>
<sequence length="666" mass="74958">MAISKRTDSNLSIIARAGCGKTTTIVQLVYRLLGHTNKSLLLEGSEQQEEIWRLGCSGPTPSAIQLVSFGTRSVDDIKKKLKITDKRVAVKTVHSFGMSLLNQNRVCTGNYGKWVDGNKLVYILTDLLNFDSWQGLNSAKPGLIRFYKRMVGFIKSDLIPFQDYEDDMDFWEETFAKYCAMHGIEVKQEYSELLAEHIVTILNQCVSSAGRFIDFDDMIWLPHQLGLVSQSKPTVPLVLVDEAQDLNVGQRQILLAAGSRLIIVADERQAIYGFQGADVNSVTNFEEELSKRSLGLVRLPLNQSRRCPHTLVPFVKPLVPDFEVYPSNSKGNIYQSTYQSLASSPREYLGTDEKVLIVARRNAYNVSMAIKFITKEIACCILGKDFGDDLIETLTKIVDKDTSYSCEEAIPLIQKWRLSEVKRISSIYPDPTGPLTLVEDKADCLTELCSRNITGSVQLTIAFINELFTDKDSTRITFSSIHKAKGLEAPIIIFLHYNECPEPKVVTSSPMYEQEKNLFYVAITRTLGTLYFVESPIDPKTKRIKPCPLTPVQEVINKLAQRFEPKAGKTETKVVEDPSCPFDVPEEDDKPTAKVVKKKSRFTDEESVRANKSTDRALSSKSKPAILPISESRQLKIEELRKQLKALPPEDLEQLWVELKGLSYAD</sequence>
<feature type="binding site" evidence="9">
    <location>
        <begin position="15"/>
        <end position="22"/>
    </location>
    <ligand>
        <name>ATP</name>
        <dbReference type="ChEBI" id="CHEBI:30616"/>
    </ligand>
</feature>
<dbReference type="GO" id="GO:0005524">
    <property type="term" value="F:ATP binding"/>
    <property type="evidence" value="ECO:0007669"/>
    <property type="project" value="UniProtKB-UniRule"/>
</dbReference>
<reference evidence="12" key="1">
    <citation type="submission" date="2020-04" db="EMBL/GenBank/DDBJ databases">
        <authorList>
            <person name="Chiriac C."/>
            <person name="Salcher M."/>
            <person name="Ghai R."/>
            <person name="Kavagutti S V."/>
        </authorList>
    </citation>
    <scope>NUCLEOTIDE SEQUENCE</scope>
</reference>
<dbReference type="PANTHER" id="PTHR11070:SF55">
    <property type="entry name" value="DNA 3'-5' HELICASE"/>
    <property type="match status" value="1"/>
</dbReference>
<dbReference type="GO" id="GO:0043138">
    <property type="term" value="F:3'-5' DNA helicase activity"/>
    <property type="evidence" value="ECO:0007669"/>
    <property type="project" value="UniProtKB-EC"/>
</dbReference>
<accession>A0A6J5MC59</accession>
<evidence type="ECO:0000256" key="2">
    <source>
        <dbReference type="ARBA" id="ARBA00022801"/>
    </source>
</evidence>
<name>A0A6J5MC59_9CAUD</name>
<feature type="domain" description="UvrD-like helicase ATP-binding" evidence="11">
    <location>
        <begin position="1"/>
        <end position="308"/>
    </location>
</feature>
<dbReference type="InterPro" id="IPR000212">
    <property type="entry name" value="DNA_helicase_UvrD/REP"/>
</dbReference>
<evidence type="ECO:0000256" key="1">
    <source>
        <dbReference type="ARBA" id="ARBA00022741"/>
    </source>
</evidence>
<evidence type="ECO:0000256" key="6">
    <source>
        <dbReference type="ARBA" id="ARBA00034617"/>
    </source>
</evidence>
<evidence type="ECO:0000256" key="10">
    <source>
        <dbReference type="SAM" id="MobiDB-lite"/>
    </source>
</evidence>
<dbReference type="GO" id="GO:0003677">
    <property type="term" value="F:DNA binding"/>
    <property type="evidence" value="ECO:0007669"/>
    <property type="project" value="InterPro"/>
</dbReference>
<organism evidence="12">
    <name type="scientific">uncultured Caudovirales phage</name>
    <dbReference type="NCBI Taxonomy" id="2100421"/>
    <lineage>
        <taxon>Viruses</taxon>
        <taxon>Duplodnaviria</taxon>
        <taxon>Heunggongvirae</taxon>
        <taxon>Uroviricota</taxon>
        <taxon>Caudoviricetes</taxon>
        <taxon>Peduoviridae</taxon>
        <taxon>Maltschvirus</taxon>
        <taxon>Maltschvirus maltsch</taxon>
    </lineage>
</organism>
<proteinExistence type="predicted"/>
<protein>
    <recommendedName>
        <fullName evidence="7">DNA 3'-5' helicase</fullName>
        <ecNumber evidence="7">5.6.2.4</ecNumber>
    </recommendedName>
</protein>
<keyword evidence="2 9" id="KW-0378">Hydrolase</keyword>
<feature type="region of interest" description="Disordered" evidence="10">
    <location>
        <begin position="584"/>
        <end position="625"/>
    </location>
</feature>
<evidence type="ECO:0000256" key="7">
    <source>
        <dbReference type="ARBA" id="ARBA00034808"/>
    </source>
</evidence>
<comment type="catalytic activity">
    <reaction evidence="6">
        <text>Couples ATP hydrolysis with the unwinding of duplex DNA by translocating in the 3'-5' direction.</text>
        <dbReference type="EC" id="5.6.2.4"/>
    </reaction>
</comment>